<keyword evidence="3" id="KW-1185">Reference proteome</keyword>
<keyword evidence="1" id="KW-0732">Signal</keyword>
<evidence type="ECO:0000313" key="2">
    <source>
        <dbReference type="EMBL" id="MCT8970954.1"/>
    </source>
</evidence>
<feature type="signal peptide" evidence="1">
    <location>
        <begin position="1"/>
        <end position="20"/>
    </location>
</feature>
<proteinExistence type="predicted"/>
<evidence type="ECO:0000256" key="1">
    <source>
        <dbReference type="SAM" id="SignalP"/>
    </source>
</evidence>
<evidence type="ECO:0000313" key="3">
    <source>
        <dbReference type="Proteomes" id="UP001320898"/>
    </source>
</evidence>
<feature type="chain" id="PRO_5043431323" evidence="1">
    <location>
        <begin position="21"/>
        <end position="100"/>
    </location>
</feature>
<dbReference type="AlphaFoldDB" id="A0AAW5QX88"/>
<gene>
    <name evidence="2" type="ORF">MUB46_03685</name>
</gene>
<organism evidence="2 3">
    <name type="scientific">Microbaculum marinisediminis</name>
    <dbReference type="NCBI Taxonomy" id="2931392"/>
    <lineage>
        <taxon>Bacteria</taxon>
        <taxon>Pseudomonadati</taxon>
        <taxon>Pseudomonadota</taxon>
        <taxon>Alphaproteobacteria</taxon>
        <taxon>Hyphomicrobiales</taxon>
        <taxon>Tepidamorphaceae</taxon>
        <taxon>Microbaculum</taxon>
    </lineage>
</organism>
<accession>A0AAW5QX88</accession>
<name>A0AAW5QX88_9HYPH</name>
<protein>
    <submittedName>
        <fullName evidence="2">Uncharacterized protein</fullName>
    </submittedName>
</protein>
<comment type="caution">
    <text evidence="2">The sequence shown here is derived from an EMBL/GenBank/DDBJ whole genome shotgun (WGS) entry which is preliminary data.</text>
</comment>
<dbReference type="EMBL" id="JALIDZ010000002">
    <property type="protein sequence ID" value="MCT8970954.1"/>
    <property type="molecule type" value="Genomic_DNA"/>
</dbReference>
<dbReference type="Proteomes" id="UP001320898">
    <property type="component" value="Unassembled WGS sequence"/>
</dbReference>
<reference evidence="2 3" key="1">
    <citation type="submission" date="2022-04" db="EMBL/GenBank/DDBJ databases">
        <authorList>
            <person name="Ye Y.-Q."/>
            <person name="Du Z.-J."/>
        </authorList>
    </citation>
    <scope>NUCLEOTIDE SEQUENCE [LARGE SCALE GENOMIC DNA]</scope>
    <source>
        <strain evidence="2 3">A6E488</strain>
    </source>
</reference>
<sequence length="100" mass="11062">MPSRFGLFAVLAFTAMPAAAEQACYIPYTMFEAMVPHIDLDACPVEFAADTNGFCRLALDGDTVRIYAFAYSDDDACLERLESLPFADFSARHGTRYSTE</sequence>
<dbReference type="RefSeq" id="WP_261614531.1">
    <property type="nucleotide sequence ID" value="NZ_JALIDZ010000002.1"/>
</dbReference>